<protein>
    <submittedName>
        <fullName evidence="2">Uncharacterized protein</fullName>
    </submittedName>
</protein>
<name>A0ABD2AP63_VESSQ</name>
<feature type="compositionally biased region" description="Basic and acidic residues" evidence="1">
    <location>
        <begin position="716"/>
        <end position="732"/>
    </location>
</feature>
<feature type="compositionally biased region" description="Polar residues" evidence="1">
    <location>
        <begin position="58"/>
        <end position="69"/>
    </location>
</feature>
<accession>A0ABD2AP63</accession>
<comment type="caution">
    <text evidence="2">The sequence shown here is derived from an EMBL/GenBank/DDBJ whole genome shotgun (WGS) entry which is preliminary data.</text>
</comment>
<feature type="region of interest" description="Disordered" evidence="1">
    <location>
        <begin position="713"/>
        <end position="754"/>
    </location>
</feature>
<feature type="compositionally biased region" description="Basic and acidic residues" evidence="1">
    <location>
        <begin position="36"/>
        <end position="53"/>
    </location>
</feature>
<sequence length="859" mass="96617">MSLGATIAGRQSDYSPSRKPIVLSIEGGEPIPFDGTPERRTDESQNDRHDRHAFAKSRPSSSGTCTSGNETDEADYETSSEGPSRLVEGKLSHTRFLSKSYSDNLPKEEEVKSLKVLETKEKSNSKRYAYLREDVDDIGMSSVSLPILRNIESNPITEVKDRMISDSSFTRQQKLQMIVEQTELLLSAESKLVDSVKPEVCYLGKKYELNRRESLMLLPIIQDVKLTDQRKDSISRMTIEKLDKSIEPYSTNQQVSHNLIDIIENPELSKTSFYIPPYPVNDTILDKPNNDYSFDFSTKKRITNDTNVLLKIHGELSPLRCELSEIAAKFRALRLQRMYGSIEESKNASGGYVLSPMDIDRGLQQEHSFVGNLKTQFSPMTMVGKSMSRESFNRISTGNSQFFVETGLHGDRTVYREPRQPPMYFEITSGKNESSIGGTEYLSERIANYYSQTCNTPFERYYRPRSSCIRDRYQRERGNVVRSVDEGYSYTNFISRKSYDVNGSQYISRGNADQTSDLLILGGRSKEVVREDHHIPCDRGEGKRNLLGSSMGFDIVTPKVIVENSLSAAKESSSKVSLCKGSRHSSLEIGNPCPEKKRSISSSTVKNMEILVNEKTSKDFLTPKESRLNLKHRHQKGQVNTVIVNRSSQTSKQTIDFKEISNASSSTSTRRIKAISVPKDIDRVKIVPVFFTNGIPKPLFPLIELEDDTTECSVNGRERSLQRTLTLKEKNSRKISNNSTSGKRGPSESDVSGSYLTGPVTLHRDYFSDNERWHSGNTSSKMSVSCFSRRSCSSKKTTSSNALKYTSALGSICSGVARVTVSGTAMSNQQKRFTQIREITHEKGIRGMRSSPEDFLCDT</sequence>
<reference evidence="2 3" key="1">
    <citation type="journal article" date="2024" name="Ann. Entomol. Soc. Am.">
        <title>Genomic analyses of the southern and eastern yellowjacket wasps (Hymenoptera: Vespidae) reveal evolutionary signatures of social life.</title>
        <authorList>
            <person name="Catto M.A."/>
            <person name="Caine P.B."/>
            <person name="Orr S.E."/>
            <person name="Hunt B.G."/>
            <person name="Goodisman M.A.D."/>
        </authorList>
    </citation>
    <scope>NUCLEOTIDE SEQUENCE [LARGE SCALE GENOMIC DNA]</scope>
    <source>
        <strain evidence="2">233</strain>
        <tissue evidence="2">Head and thorax</tissue>
    </source>
</reference>
<evidence type="ECO:0000256" key="1">
    <source>
        <dbReference type="SAM" id="MobiDB-lite"/>
    </source>
</evidence>
<organism evidence="2 3">
    <name type="scientific">Vespula squamosa</name>
    <name type="common">Southern yellow jacket</name>
    <name type="synonym">Wasp</name>
    <dbReference type="NCBI Taxonomy" id="30214"/>
    <lineage>
        <taxon>Eukaryota</taxon>
        <taxon>Metazoa</taxon>
        <taxon>Ecdysozoa</taxon>
        <taxon>Arthropoda</taxon>
        <taxon>Hexapoda</taxon>
        <taxon>Insecta</taxon>
        <taxon>Pterygota</taxon>
        <taxon>Neoptera</taxon>
        <taxon>Endopterygota</taxon>
        <taxon>Hymenoptera</taxon>
        <taxon>Apocrita</taxon>
        <taxon>Aculeata</taxon>
        <taxon>Vespoidea</taxon>
        <taxon>Vespidae</taxon>
        <taxon>Vespinae</taxon>
        <taxon>Vespula</taxon>
    </lineage>
</organism>
<proteinExistence type="predicted"/>
<keyword evidence="3" id="KW-1185">Reference proteome</keyword>
<dbReference type="Proteomes" id="UP001607302">
    <property type="component" value="Unassembled WGS sequence"/>
</dbReference>
<evidence type="ECO:0000313" key="2">
    <source>
        <dbReference type="EMBL" id="KAL2722417.1"/>
    </source>
</evidence>
<gene>
    <name evidence="2" type="ORF">V1478_009280</name>
</gene>
<dbReference type="AlphaFoldDB" id="A0ABD2AP63"/>
<feature type="region of interest" description="Disordered" evidence="1">
    <location>
        <begin position="1"/>
        <end position="89"/>
    </location>
</feature>
<evidence type="ECO:0000313" key="3">
    <source>
        <dbReference type="Proteomes" id="UP001607302"/>
    </source>
</evidence>
<dbReference type="EMBL" id="JAUDFV010000141">
    <property type="protein sequence ID" value="KAL2722417.1"/>
    <property type="molecule type" value="Genomic_DNA"/>
</dbReference>